<accession>A0AA39XTA5</accession>
<feature type="compositionally biased region" description="Polar residues" evidence="1">
    <location>
        <begin position="182"/>
        <end position="191"/>
    </location>
</feature>
<sequence length="191" mass="21465">MAAVAKGRQGKVPAAASVSIIHSFFPVVKPSSTPVYVVSSARASTTLVPITVNPPAVKSISTNTYTWWMCEKGVVWKVWVWRVDGERGMGRLHHQPREGGDVLIRRQAPSFSTTMRNLTEYQTWYFEDLDRLLQEPNDPICVNNINPWCIIDKKVSWRLMNKQINNTDSPLGVLDTHPPPSSANRQTLPLV</sequence>
<reference evidence="2" key="1">
    <citation type="submission" date="2023-06" db="EMBL/GenBank/DDBJ databases">
        <title>Genome-scale phylogeny and comparative genomics of the fungal order Sordariales.</title>
        <authorList>
            <consortium name="Lawrence Berkeley National Laboratory"/>
            <person name="Hensen N."/>
            <person name="Bonometti L."/>
            <person name="Westerberg I."/>
            <person name="Brannstrom I.O."/>
            <person name="Guillou S."/>
            <person name="Cros-Aarteil S."/>
            <person name="Calhoun S."/>
            <person name="Haridas S."/>
            <person name="Kuo A."/>
            <person name="Mondo S."/>
            <person name="Pangilinan J."/>
            <person name="Riley R."/>
            <person name="Labutti K."/>
            <person name="Andreopoulos B."/>
            <person name="Lipzen A."/>
            <person name="Chen C."/>
            <person name="Yanf M."/>
            <person name="Daum C."/>
            <person name="Ng V."/>
            <person name="Clum A."/>
            <person name="Steindorff A."/>
            <person name="Ohm R."/>
            <person name="Martin F."/>
            <person name="Silar P."/>
            <person name="Natvig D."/>
            <person name="Lalanne C."/>
            <person name="Gautier V."/>
            <person name="Ament-Velasquez S.L."/>
            <person name="Kruys A."/>
            <person name="Hutchinson M.I."/>
            <person name="Powell A.J."/>
            <person name="Barry K."/>
            <person name="Miller A.N."/>
            <person name="Grigoriev I.V."/>
            <person name="Debuchy R."/>
            <person name="Gladieux P."/>
            <person name="Thoren M.H."/>
            <person name="Johannesson H."/>
        </authorList>
    </citation>
    <scope>NUCLEOTIDE SEQUENCE</scope>
    <source>
        <strain evidence="2">SMH2532-1</strain>
    </source>
</reference>
<organism evidence="2 3">
    <name type="scientific">Cercophora newfieldiana</name>
    <dbReference type="NCBI Taxonomy" id="92897"/>
    <lineage>
        <taxon>Eukaryota</taxon>
        <taxon>Fungi</taxon>
        <taxon>Dikarya</taxon>
        <taxon>Ascomycota</taxon>
        <taxon>Pezizomycotina</taxon>
        <taxon>Sordariomycetes</taxon>
        <taxon>Sordariomycetidae</taxon>
        <taxon>Sordariales</taxon>
        <taxon>Lasiosphaeriaceae</taxon>
        <taxon>Cercophora</taxon>
    </lineage>
</organism>
<evidence type="ECO:0000256" key="1">
    <source>
        <dbReference type="SAM" id="MobiDB-lite"/>
    </source>
</evidence>
<name>A0AA39XTA5_9PEZI</name>
<dbReference type="AlphaFoldDB" id="A0AA39XTA5"/>
<comment type="caution">
    <text evidence="2">The sequence shown here is derived from an EMBL/GenBank/DDBJ whole genome shotgun (WGS) entry which is preliminary data.</text>
</comment>
<evidence type="ECO:0000313" key="2">
    <source>
        <dbReference type="EMBL" id="KAK0639842.1"/>
    </source>
</evidence>
<protein>
    <submittedName>
        <fullName evidence="2">Uncharacterized protein</fullName>
    </submittedName>
</protein>
<dbReference type="EMBL" id="JAULSV010000007">
    <property type="protein sequence ID" value="KAK0639842.1"/>
    <property type="molecule type" value="Genomic_DNA"/>
</dbReference>
<evidence type="ECO:0000313" key="3">
    <source>
        <dbReference type="Proteomes" id="UP001174936"/>
    </source>
</evidence>
<feature type="region of interest" description="Disordered" evidence="1">
    <location>
        <begin position="168"/>
        <end position="191"/>
    </location>
</feature>
<dbReference type="Proteomes" id="UP001174936">
    <property type="component" value="Unassembled WGS sequence"/>
</dbReference>
<gene>
    <name evidence="2" type="ORF">B0T16DRAFT_395495</name>
</gene>
<keyword evidence="3" id="KW-1185">Reference proteome</keyword>
<proteinExistence type="predicted"/>